<dbReference type="InterPro" id="IPR014903">
    <property type="entry name" value="DUF1796"/>
</dbReference>
<organism evidence="1">
    <name type="scientific">viral metagenome</name>
    <dbReference type="NCBI Taxonomy" id="1070528"/>
    <lineage>
        <taxon>unclassified sequences</taxon>
        <taxon>metagenomes</taxon>
        <taxon>organismal metagenomes</taxon>
    </lineage>
</organism>
<dbReference type="EMBL" id="MN739048">
    <property type="protein sequence ID" value="QHS85846.1"/>
    <property type="molecule type" value="Genomic_DNA"/>
</dbReference>
<dbReference type="AlphaFoldDB" id="A0A6C0B186"/>
<reference evidence="1" key="1">
    <citation type="journal article" date="2020" name="Nature">
        <title>Giant virus diversity and host interactions through global metagenomics.</title>
        <authorList>
            <person name="Schulz F."/>
            <person name="Roux S."/>
            <person name="Paez-Espino D."/>
            <person name="Jungbluth S."/>
            <person name="Walsh D.A."/>
            <person name="Denef V.J."/>
            <person name="McMahon K.D."/>
            <person name="Konstantinidis K.T."/>
            <person name="Eloe-Fadrosh E.A."/>
            <person name="Kyrpides N.C."/>
            <person name="Woyke T."/>
        </authorList>
    </citation>
    <scope>NUCLEOTIDE SEQUENCE</scope>
    <source>
        <strain evidence="1">GVMAG-M-3300009185-36</strain>
    </source>
</reference>
<accession>A0A6C0B186</accession>
<sequence length="174" mass="19880">MVYISLGVNCRPRKYIKSLGYSRTSGYKTCPFDLCVTPFPALKKCIETDFAHFFENLSLIPGPNASGDRSLCGDGGVNISNSYGMIFNHEGSTHSHLFIDGTNDDEFYIRNNFAEFKKRYQVRIENFKEYIRCSDDIIFVFSKYPGVESDGSLDYICNVFSGKYPNKPFKYLLI</sequence>
<evidence type="ECO:0000313" key="1">
    <source>
        <dbReference type="EMBL" id="QHS85846.1"/>
    </source>
</evidence>
<name>A0A6C0B186_9ZZZZ</name>
<protein>
    <submittedName>
        <fullName evidence="1">Uncharacterized protein</fullName>
    </submittedName>
</protein>
<dbReference type="Pfam" id="PF08795">
    <property type="entry name" value="DUF1796"/>
    <property type="match status" value="1"/>
</dbReference>
<proteinExistence type="predicted"/>